<gene>
    <name evidence="1" type="ORF">VK792_10245</name>
</gene>
<name>A0ABU6HKH8_9RHOB</name>
<proteinExistence type="predicted"/>
<keyword evidence="2" id="KW-1185">Reference proteome</keyword>
<accession>A0ABU6HKH8</accession>
<protein>
    <submittedName>
        <fullName evidence="1">Uncharacterized protein</fullName>
    </submittedName>
</protein>
<reference evidence="1 2" key="1">
    <citation type="submission" date="2024-01" db="EMBL/GenBank/DDBJ databases">
        <title>Mesobacterium rodlantinim sp. nov., isolated from shallow sea hydrothermal systems off Kueishantao Island.</title>
        <authorList>
            <person name="Su Z."/>
            <person name="Tang K."/>
        </authorList>
    </citation>
    <scope>NUCLEOTIDE SEQUENCE [LARGE SCALE GENOMIC DNA]</scope>
    <source>
        <strain evidence="1 2">TK19101</strain>
    </source>
</reference>
<sequence length="70" mass="8045">MTLPKIDALTRTRVHDLIATDLQCAVDDADLRRRLAMNGYGFRDDADRRVLVTLPHMVEILDLPRRALMN</sequence>
<dbReference type="Proteomes" id="UP001348149">
    <property type="component" value="Unassembled WGS sequence"/>
</dbReference>
<comment type="caution">
    <text evidence="1">The sequence shown here is derived from an EMBL/GenBank/DDBJ whole genome shotgun (WGS) entry which is preliminary data.</text>
</comment>
<dbReference type="RefSeq" id="WP_326297389.1">
    <property type="nucleotide sequence ID" value="NZ_JAYLLH010000012.1"/>
</dbReference>
<evidence type="ECO:0000313" key="2">
    <source>
        <dbReference type="Proteomes" id="UP001348149"/>
    </source>
</evidence>
<evidence type="ECO:0000313" key="1">
    <source>
        <dbReference type="EMBL" id="MEC3861665.1"/>
    </source>
</evidence>
<organism evidence="1 2">
    <name type="scientific">Mesobacterium hydrothermale</name>
    <dbReference type="NCBI Taxonomy" id="3111907"/>
    <lineage>
        <taxon>Bacteria</taxon>
        <taxon>Pseudomonadati</taxon>
        <taxon>Pseudomonadota</taxon>
        <taxon>Alphaproteobacteria</taxon>
        <taxon>Rhodobacterales</taxon>
        <taxon>Roseobacteraceae</taxon>
        <taxon>Mesobacterium</taxon>
    </lineage>
</organism>
<dbReference type="EMBL" id="JAYLLH010000012">
    <property type="protein sequence ID" value="MEC3861665.1"/>
    <property type="molecule type" value="Genomic_DNA"/>
</dbReference>